<organism evidence="1 2">
    <name type="scientific">Lindgomyces ingoldianus</name>
    <dbReference type="NCBI Taxonomy" id="673940"/>
    <lineage>
        <taxon>Eukaryota</taxon>
        <taxon>Fungi</taxon>
        <taxon>Dikarya</taxon>
        <taxon>Ascomycota</taxon>
        <taxon>Pezizomycotina</taxon>
        <taxon>Dothideomycetes</taxon>
        <taxon>Pleosporomycetidae</taxon>
        <taxon>Pleosporales</taxon>
        <taxon>Lindgomycetaceae</taxon>
        <taxon>Lindgomyces</taxon>
    </lineage>
</organism>
<evidence type="ECO:0000313" key="2">
    <source>
        <dbReference type="Proteomes" id="UP000799755"/>
    </source>
</evidence>
<proteinExistence type="predicted"/>
<dbReference type="EMBL" id="MU003501">
    <property type="protein sequence ID" value="KAF2472787.1"/>
    <property type="molecule type" value="Genomic_DNA"/>
</dbReference>
<comment type="caution">
    <text evidence="1">The sequence shown here is derived from an EMBL/GenBank/DDBJ whole genome shotgun (WGS) entry which is preliminary data.</text>
</comment>
<gene>
    <name evidence="1" type="ORF">BDR25DRAFT_312689</name>
</gene>
<evidence type="ECO:0000313" key="1">
    <source>
        <dbReference type="EMBL" id="KAF2472787.1"/>
    </source>
</evidence>
<protein>
    <submittedName>
        <fullName evidence="1">Uncharacterized protein</fullName>
    </submittedName>
</protein>
<reference evidence="1" key="1">
    <citation type="journal article" date="2020" name="Stud. Mycol.">
        <title>101 Dothideomycetes genomes: a test case for predicting lifestyles and emergence of pathogens.</title>
        <authorList>
            <person name="Haridas S."/>
            <person name="Albert R."/>
            <person name="Binder M."/>
            <person name="Bloem J."/>
            <person name="Labutti K."/>
            <person name="Salamov A."/>
            <person name="Andreopoulos B."/>
            <person name="Baker S."/>
            <person name="Barry K."/>
            <person name="Bills G."/>
            <person name="Bluhm B."/>
            <person name="Cannon C."/>
            <person name="Castanera R."/>
            <person name="Culley D."/>
            <person name="Daum C."/>
            <person name="Ezra D."/>
            <person name="Gonzalez J."/>
            <person name="Henrissat B."/>
            <person name="Kuo A."/>
            <person name="Liang C."/>
            <person name="Lipzen A."/>
            <person name="Lutzoni F."/>
            <person name="Magnuson J."/>
            <person name="Mondo S."/>
            <person name="Nolan M."/>
            <person name="Ohm R."/>
            <person name="Pangilinan J."/>
            <person name="Park H.-J."/>
            <person name="Ramirez L."/>
            <person name="Alfaro M."/>
            <person name="Sun H."/>
            <person name="Tritt A."/>
            <person name="Yoshinaga Y."/>
            <person name="Zwiers L.-H."/>
            <person name="Turgeon B."/>
            <person name="Goodwin S."/>
            <person name="Spatafora J."/>
            <person name="Crous P."/>
            <person name="Grigoriev I."/>
        </authorList>
    </citation>
    <scope>NUCLEOTIDE SEQUENCE</scope>
    <source>
        <strain evidence="1">ATCC 200398</strain>
    </source>
</reference>
<name>A0ACB6R164_9PLEO</name>
<sequence length="412" mass="46948">MATILLAPIERLPIELLEPIFFRSNNIHLPLASHVVGTKLSTELAFKTLSIRILFKGDDKESQLPQSPDVSLEVVQTKTQHIFWPLTKSERKRRKDKAAREALDLYTGIWEGRVVTSPQYRIFSAKFMTFERFKKYLAIALGSEEVAKELLEMSLHTVNQLSLFGSHLPDAMEDPIGNEIRMTLKYWCLHSALPLKFMRPPFSRQKAEFLHLLLRLQFTITAAQRQEVENQLKPAMEAAISEPNEVLLACLFSSTIGFLVSPTLLKRVILSPEISASVLTIMIDAHYFHTDQCLTHKCPLQILPGLEEIPGWSSDELTRINDNLGNDQGKKIFYPRECREADLKAPRRLYDEVELRTIRWPVIPRSLFQTNGEANVEEEGISHVTPASGESWRIRMARKVKGIIPGWLGRGA</sequence>
<keyword evidence="2" id="KW-1185">Reference proteome</keyword>
<dbReference type="Proteomes" id="UP000799755">
    <property type="component" value="Unassembled WGS sequence"/>
</dbReference>
<accession>A0ACB6R164</accession>